<protein>
    <submittedName>
        <fullName evidence="3">Flavin reductase family protein</fullName>
    </submittedName>
</protein>
<dbReference type="SUPFAM" id="SSF50475">
    <property type="entry name" value="FMN-binding split barrel"/>
    <property type="match status" value="1"/>
</dbReference>
<evidence type="ECO:0000313" key="3">
    <source>
        <dbReference type="EMBL" id="MBC8431225.1"/>
    </source>
</evidence>
<gene>
    <name evidence="3" type="ORF">H8D96_04840</name>
</gene>
<proteinExistence type="inferred from homology"/>
<evidence type="ECO:0000313" key="4">
    <source>
        <dbReference type="Proteomes" id="UP000605201"/>
    </source>
</evidence>
<evidence type="ECO:0000256" key="1">
    <source>
        <dbReference type="ARBA" id="ARBA00038054"/>
    </source>
</evidence>
<dbReference type="Gene3D" id="2.30.110.10">
    <property type="entry name" value="Electron Transport, Fmn-binding Protein, Chain A"/>
    <property type="match status" value="1"/>
</dbReference>
<dbReference type="PANTHER" id="PTHR43567">
    <property type="entry name" value="FLAVOREDOXIN-RELATED-RELATED"/>
    <property type="match status" value="1"/>
</dbReference>
<evidence type="ECO:0000259" key="2">
    <source>
        <dbReference type="Pfam" id="PF01613"/>
    </source>
</evidence>
<dbReference type="InterPro" id="IPR052174">
    <property type="entry name" value="Flavoredoxin"/>
</dbReference>
<dbReference type="PANTHER" id="PTHR43567:SF5">
    <property type="entry name" value="HYPOTHETICAL CYTOSOLIC PROTEIN"/>
    <property type="match status" value="1"/>
</dbReference>
<organism evidence="3 4">
    <name type="scientific">Candidatus Desulfatibia vada</name>
    <dbReference type="NCBI Taxonomy" id="2841696"/>
    <lineage>
        <taxon>Bacteria</taxon>
        <taxon>Pseudomonadati</taxon>
        <taxon>Thermodesulfobacteriota</taxon>
        <taxon>Desulfobacteria</taxon>
        <taxon>Desulfobacterales</taxon>
        <taxon>Desulfobacterales incertae sedis</taxon>
        <taxon>Candidatus Desulfatibia</taxon>
    </lineage>
</organism>
<dbReference type="EMBL" id="JACNIG010000122">
    <property type="protein sequence ID" value="MBC8431225.1"/>
    <property type="molecule type" value="Genomic_DNA"/>
</dbReference>
<dbReference type="InterPro" id="IPR002563">
    <property type="entry name" value="Flavin_Rdtase-like_dom"/>
</dbReference>
<dbReference type="GO" id="GO:0016646">
    <property type="term" value="F:oxidoreductase activity, acting on the CH-NH group of donors, NAD or NADP as acceptor"/>
    <property type="evidence" value="ECO:0007669"/>
    <property type="project" value="UniProtKB-ARBA"/>
</dbReference>
<feature type="domain" description="Flavin reductase like" evidence="2">
    <location>
        <begin position="22"/>
        <end position="162"/>
    </location>
</feature>
<accession>A0A8J6TQJ1</accession>
<dbReference type="InterPro" id="IPR012349">
    <property type="entry name" value="Split_barrel_FMN-bd"/>
</dbReference>
<dbReference type="AlphaFoldDB" id="A0A8J6TQJ1"/>
<comment type="caution">
    <text evidence="3">The sequence shown here is derived from an EMBL/GenBank/DDBJ whole genome shotgun (WGS) entry which is preliminary data.</text>
</comment>
<dbReference type="Pfam" id="PF01613">
    <property type="entry name" value="Flavin_Reduct"/>
    <property type="match status" value="1"/>
</dbReference>
<sequence length="165" mass="18778">MRNIDYMAVAEKAMQQIKKGAFLTVKSGEDLNTMTIGWATIGFVWRKPILMVVIRDSRHTFGIIEKASDFTVSVPVTDMHDAVMFCGTKSGRDVDKFKELNLKTADGRQVASPIIDTPGIHFECKIVYKTAMDPVHLIAEYEKLYPEKDYHTLYFGEIRECYETG</sequence>
<dbReference type="Proteomes" id="UP000605201">
    <property type="component" value="Unassembled WGS sequence"/>
</dbReference>
<dbReference type="GO" id="GO:0010181">
    <property type="term" value="F:FMN binding"/>
    <property type="evidence" value="ECO:0007669"/>
    <property type="project" value="InterPro"/>
</dbReference>
<reference evidence="3 4" key="1">
    <citation type="submission" date="2020-08" db="EMBL/GenBank/DDBJ databases">
        <title>Bridging the membrane lipid divide: bacteria of the FCB group superphylum have the potential to synthesize archaeal ether lipids.</title>
        <authorList>
            <person name="Villanueva L."/>
            <person name="Von Meijenfeldt F.A.B."/>
            <person name="Westbye A.B."/>
            <person name="Yadav S."/>
            <person name="Hopmans E.C."/>
            <person name="Dutilh B.E."/>
            <person name="Sinninghe Damste J.S."/>
        </authorList>
    </citation>
    <scope>NUCLEOTIDE SEQUENCE [LARGE SCALE GENOMIC DNA]</scope>
    <source>
        <strain evidence="3">NIOZ-UU17</strain>
    </source>
</reference>
<name>A0A8J6TQJ1_9BACT</name>
<comment type="similarity">
    <text evidence="1">Belongs to the flavoredoxin family.</text>
</comment>